<keyword evidence="5 9" id="KW-1133">Transmembrane helix</keyword>
<comment type="subcellular location">
    <subcellularLocation>
        <location evidence="1">Membrane</location>
        <topology evidence="1">Multi-pass membrane protein</topology>
    </subcellularLocation>
</comment>
<evidence type="ECO:0000256" key="9">
    <source>
        <dbReference type="SAM" id="Phobius"/>
    </source>
</evidence>
<feature type="transmembrane region" description="Helical" evidence="9">
    <location>
        <begin position="28"/>
        <end position="47"/>
    </location>
</feature>
<reference evidence="10" key="1">
    <citation type="submission" date="2023-07" db="EMBL/GenBank/DDBJ databases">
        <title>draft genome sequence of fig (Ficus carica).</title>
        <authorList>
            <person name="Takahashi T."/>
            <person name="Nishimura K."/>
        </authorList>
    </citation>
    <scope>NUCLEOTIDE SEQUENCE</scope>
</reference>
<evidence type="ECO:0000256" key="5">
    <source>
        <dbReference type="ARBA" id="ARBA00022989"/>
    </source>
</evidence>
<keyword evidence="7 9" id="KW-0472">Membrane</keyword>
<dbReference type="GO" id="GO:0016020">
    <property type="term" value="C:membrane"/>
    <property type="evidence" value="ECO:0007669"/>
    <property type="project" value="UniProtKB-SubCell"/>
</dbReference>
<organism evidence="10 11">
    <name type="scientific">Ficus carica</name>
    <name type="common">Common fig</name>
    <dbReference type="NCBI Taxonomy" id="3494"/>
    <lineage>
        <taxon>Eukaryota</taxon>
        <taxon>Viridiplantae</taxon>
        <taxon>Streptophyta</taxon>
        <taxon>Embryophyta</taxon>
        <taxon>Tracheophyta</taxon>
        <taxon>Spermatophyta</taxon>
        <taxon>Magnoliopsida</taxon>
        <taxon>eudicotyledons</taxon>
        <taxon>Gunneridae</taxon>
        <taxon>Pentapetalae</taxon>
        <taxon>rosids</taxon>
        <taxon>fabids</taxon>
        <taxon>Rosales</taxon>
        <taxon>Moraceae</taxon>
        <taxon>Ficeae</taxon>
        <taxon>Ficus</taxon>
    </lineage>
</organism>
<feature type="transmembrane region" description="Helical" evidence="9">
    <location>
        <begin position="54"/>
        <end position="74"/>
    </location>
</feature>
<name>A0AA87Z6M3_FICCA</name>
<dbReference type="PANTHER" id="PTHR31086">
    <property type="entry name" value="ALUMINUM-ACTIVATED MALATE TRANSPORTER 10"/>
    <property type="match status" value="1"/>
</dbReference>
<gene>
    <name evidence="10" type="ORF">TIFTF001_046848</name>
</gene>
<keyword evidence="8" id="KW-0407">Ion channel</keyword>
<dbReference type="EMBL" id="BTGU01004987">
    <property type="protein sequence ID" value="GMN18801.1"/>
    <property type="molecule type" value="Genomic_DNA"/>
</dbReference>
<evidence type="ECO:0000256" key="2">
    <source>
        <dbReference type="ARBA" id="ARBA00007079"/>
    </source>
</evidence>
<dbReference type="GO" id="GO:0034220">
    <property type="term" value="P:monoatomic ion transmembrane transport"/>
    <property type="evidence" value="ECO:0007669"/>
    <property type="project" value="UniProtKB-KW"/>
</dbReference>
<protein>
    <submittedName>
        <fullName evidence="10">Uncharacterized protein</fullName>
    </submittedName>
</protein>
<evidence type="ECO:0000256" key="8">
    <source>
        <dbReference type="ARBA" id="ARBA00023303"/>
    </source>
</evidence>
<dbReference type="Proteomes" id="UP001187192">
    <property type="component" value="Unassembled WGS sequence"/>
</dbReference>
<accession>A0AA87Z6M3</accession>
<comment type="caution">
    <text evidence="10">The sequence shown here is derived from an EMBL/GenBank/DDBJ whole genome shotgun (WGS) entry which is preliminary data.</text>
</comment>
<keyword evidence="4 9" id="KW-0812">Transmembrane</keyword>
<comment type="similarity">
    <text evidence="2">Belongs to the aromatic acid exporter (TC 2.A.85) family.</text>
</comment>
<keyword evidence="3" id="KW-0813">Transport</keyword>
<dbReference type="InterPro" id="IPR020966">
    <property type="entry name" value="ALMT"/>
</dbReference>
<evidence type="ECO:0000256" key="4">
    <source>
        <dbReference type="ARBA" id="ARBA00022692"/>
    </source>
</evidence>
<evidence type="ECO:0000313" key="10">
    <source>
        <dbReference type="EMBL" id="GMN18801.1"/>
    </source>
</evidence>
<evidence type="ECO:0000313" key="11">
    <source>
        <dbReference type="Proteomes" id="UP001187192"/>
    </source>
</evidence>
<dbReference type="AlphaFoldDB" id="A0AA87Z6M3"/>
<evidence type="ECO:0000256" key="3">
    <source>
        <dbReference type="ARBA" id="ARBA00022448"/>
    </source>
</evidence>
<proteinExistence type="inferred from homology"/>
<evidence type="ECO:0000256" key="7">
    <source>
        <dbReference type="ARBA" id="ARBA00023136"/>
    </source>
</evidence>
<feature type="transmembrane region" description="Helical" evidence="9">
    <location>
        <begin position="86"/>
        <end position="110"/>
    </location>
</feature>
<keyword evidence="11" id="KW-1185">Reference proteome</keyword>
<keyword evidence="6" id="KW-0406">Ion transport</keyword>
<evidence type="ECO:0000256" key="6">
    <source>
        <dbReference type="ARBA" id="ARBA00023065"/>
    </source>
</evidence>
<evidence type="ECO:0000256" key="1">
    <source>
        <dbReference type="ARBA" id="ARBA00004141"/>
    </source>
</evidence>
<dbReference type="GO" id="GO:0015743">
    <property type="term" value="P:malate transport"/>
    <property type="evidence" value="ECO:0007669"/>
    <property type="project" value="InterPro"/>
</dbReference>
<sequence length="307" mass="34856">MLATLLAGGLGLGAHRLATLSGETGEPVLIAVFVFIIAAAVTFLRFLPQMKARYDYGLLVFILTFCLVSVSGYRDDEVIRMALERLTTIMIGSFTTVIICIFICPVWIGVELHKGVAGNLEKLGNFLEGRLWEEEKGRRKNLGVAGFCALEWPDSRARVVKRNLEPNKPRRPVLVVTRGEEKNQRSLAKPLIPIEFMIEYVADNIVVLAERKLTYYVYAVGFADEYFQLSEAEDSSRDKSFLEGYKSVLTSKNNEENMANLARWELRHGPFIYRHPWKQYLKVANLARQCAYKIEALYGYLKSETQV</sequence>
<dbReference type="Pfam" id="PF11744">
    <property type="entry name" value="ALMT"/>
    <property type="match status" value="1"/>
</dbReference>